<organism evidence="1 2">
    <name type="scientific">Nitrosomonas oligotropha</name>
    <dbReference type="NCBI Taxonomy" id="42354"/>
    <lineage>
        <taxon>Bacteria</taxon>
        <taxon>Pseudomonadati</taxon>
        <taxon>Pseudomonadota</taxon>
        <taxon>Betaproteobacteria</taxon>
        <taxon>Nitrosomonadales</taxon>
        <taxon>Nitrosomonadaceae</taxon>
        <taxon>Nitrosomonas</taxon>
    </lineage>
</organism>
<evidence type="ECO:0000313" key="1">
    <source>
        <dbReference type="EMBL" id="SEP17376.1"/>
    </source>
</evidence>
<keyword evidence="2" id="KW-1185">Reference proteome</keyword>
<dbReference type="AlphaFoldDB" id="A0A1H8VPQ3"/>
<proteinExistence type="predicted"/>
<gene>
    <name evidence="1" type="ORF">SAMN05216333_1723</name>
</gene>
<accession>A0A1H8VPQ3</accession>
<dbReference type="EMBL" id="FODO01000072">
    <property type="protein sequence ID" value="SEP17376.1"/>
    <property type="molecule type" value="Genomic_DNA"/>
</dbReference>
<evidence type="ECO:0000313" key="2">
    <source>
        <dbReference type="Proteomes" id="UP000198814"/>
    </source>
</evidence>
<dbReference type="Proteomes" id="UP000198814">
    <property type="component" value="Unassembled WGS sequence"/>
</dbReference>
<reference evidence="2" key="1">
    <citation type="submission" date="2016-10" db="EMBL/GenBank/DDBJ databases">
        <authorList>
            <person name="Varghese N."/>
            <person name="Submissions S."/>
        </authorList>
    </citation>
    <scope>NUCLEOTIDE SEQUENCE [LARGE SCALE GENOMIC DNA]</scope>
    <source>
        <strain evidence="2">Nm76</strain>
    </source>
</reference>
<protein>
    <submittedName>
        <fullName evidence="1">Uncharacterized protein</fullName>
    </submittedName>
</protein>
<sequence>MLFFLLYCGLFINVVVFHYTNYTNEILIMAFTKPRVTISFSDEQYNVLKQVSLLSGSPISKIISNLVELSLPMLQNQIKTLQRVQNEQQQHKQRITQIFESSTLNGVATSGKGGRK</sequence>
<name>A0A1H8VPQ3_9PROT</name>